<evidence type="ECO:0000259" key="9">
    <source>
        <dbReference type="Pfam" id="PF02687"/>
    </source>
</evidence>
<dbReference type="OrthoDB" id="9780560at2"/>
<comment type="subcellular location">
    <subcellularLocation>
        <location evidence="1">Cell membrane</location>
        <topology evidence="1">Multi-pass membrane protein</topology>
    </subcellularLocation>
</comment>
<proteinExistence type="inferred from homology"/>
<dbReference type="InterPro" id="IPR050250">
    <property type="entry name" value="Macrolide_Exporter_MacB"/>
</dbReference>
<evidence type="ECO:0000313" key="11">
    <source>
        <dbReference type="EMBL" id="AIZ16561.1"/>
    </source>
</evidence>
<gene>
    <name evidence="11" type="ORF">AH67_06275</name>
</gene>
<keyword evidence="4 8" id="KW-1133">Transmembrane helix</keyword>
<feature type="transmembrane region" description="Helical" evidence="8">
    <location>
        <begin position="12"/>
        <end position="34"/>
    </location>
</feature>
<dbReference type="RefSeq" id="WP_022857975.1">
    <property type="nucleotide sequence ID" value="NZ_CP007457.1"/>
</dbReference>
<dbReference type="GO" id="GO:0022857">
    <property type="term" value="F:transmembrane transporter activity"/>
    <property type="evidence" value="ECO:0007669"/>
    <property type="project" value="TreeGrafter"/>
</dbReference>
<feature type="transmembrane region" description="Helical" evidence="8">
    <location>
        <begin position="907"/>
        <end position="926"/>
    </location>
</feature>
<feature type="transmembrane region" description="Helical" evidence="8">
    <location>
        <begin position="424"/>
        <end position="444"/>
    </location>
</feature>
<evidence type="ECO:0000256" key="6">
    <source>
        <dbReference type="ARBA" id="ARBA00038076"/>
    </source>
</evidence>
<evidence type="ECO:0000256" key="3">
    <source>
        <dbReference type="ARBA" id="ARBA00022692"/>
    </source>
</evidence>
<keyword evidence="2" id="KW-1003">Cell membrane</keyword>
<protein>
    <submittedName>
        <fullName evidence="11">ABC transporter permease</fullName>
    </submittedName>
</protein>
<dbReference type="Pfam" id="PF02687">
    <property type="entry name" value="FtsX"/>
    <property type="match status" value="2"/>
</dbReference>
<sequence>MFRIGLRDTKAHFRRFIMSIIAIALGVAFVVGSFCFREMLNDQVAQMMGSNSDADVYVRGATEQKKENGGSVTSYNSTYNEISTSIIPDIENVDGVTNADATMQLGNAVLLDHNGDALTTVGAPTLVIGVDQDDPWRSAHFVSGEYPQTDDEIALLEDTADKAELKTGDTAKLIVDGEAREMTVSGIFTSPSTQLGAILILARPSFVQHVLQEEGEDTSSIQFIGVYGSKTTPLDEEAQQQLANRINKALPKSADAHAVTGDSVRDDATKSIQDQLGFIQPLILIFAAIALFVGAFIIANTFTMIVRESMRGYALLRSVGASPAQVFASVLIQAVILGIVGSGIGVLLGWGLLELIAKGMTQSGMPLSGSPAPSATDVIIGVIVGVVVTIIGATLPAKTAATAPPIQAMNETVNPEKPVKARGWIGIAMVAVGAAFWVLCYLDAAKTVDWQWLKDLGSGWTLGFGAGFVIIGAIVCAPAFVAPAAKVLGWIPSKVFPVTGKLATRNISRAKRRTANTAAALFIGVAIVSCLGVVASSMKTSVSNLVDNNVNADYVAMTASMTQPISTKAVDAIEDTKGVGASSAVYMLPTVKATNAEKDVMTAAIKTDLLTELAPVGQQDGDAAKAIDDGEAAVGRTIADDEHWKVGDVIDLESENTSVDEEATKQASEAYQKQVESQATALQREAQQLAASGDISGAQAKAKEAEDVVKQAQNADPKQFVKMKTETKKEQVRIGAIIDDSLYADSIFVSVPTAEKITSEDMMMVTQMYVQAKPGADVEQLGKDLKKTVKPFYTVSVLTRDEFKSSMSSMINSMLAIIYALLALSIVIAIFGIVNTLALNVSERTKEIGLLRAIGTSNGQVRGMLAIEAVILSVFGTIVGIVVGVAAGVVIRAAYESQGMTTLTIPWDQLVLFLIVAILVGLVASISPARRALKQPVLDAVASE</sequence>
<dbReference type="PANTHER" id="PTHR30572:SF4">
    <property type="entry name" value="ABC TRANSPORTER PERMEASE YTRF"/>
    <property type="match status" value="1"/>
</dbReference>
<dbReference type="Proteomes" id="UP000030636">
    <property type="component" value="Chromosome"/>
</dbReference>
<keyword evidence="12" id="KW-1185">Reference proteome</keyword>
<feature type="transmembrane region" description="Helical" evidence="8">
    <location>
        <begin position="464"/>
        <end position="485"/>
    </location>
</feature>
<evidence type="ECO:0000256" key="4">
    <source>
        <dbReference type="ARBA" id="ARBA00022989"/>
    </source>
</evidence>
<dbReference type="InterPro" id="IPR025857">
    <property type="entry name" value="MacB_PCD"/>
</dbReference>
<feature type="transmembrane region" description="Helical" evidence="8">
    <location>
        <begin position="326"/>
        <end position="352"/>
    </location>
</feature>
<keyword evidence="7" id="KW-0175">Coiled coil</keyword>
<dbReference type="STRING" id="1447715.AH67_06275"/>
<dbReference type="Pfam" id="PF12704">
    <property type="entry name" value="MacB_PCD"/>
    <property type="match status" value="1"/>
</dbReference>
<keyword evidence="5 8" id="KW-0472">Membrane</keyword>
<organism evidence="11 12">
    <name type="scientific">Bifidobacterium pseudolongum PV8-2</name>
    <dbReference type="NCBI Taxonomy" id="1447715"/>
    <lineage>
        <taxon>Bacteria</taxon>
        <taxon>Bacillati</taxon>
        <taxon>Actinomycetota</taxon>
        <taxon>Actinomycetes</taxon>
        <taxon>Bifidobacteriales</taxon>
        <taxon>Bifidobacteriaceae</taxon>
        <taxon>Bifidobacterium</taxon>
    </lineage>
</organism>
<dbReference type="HOGENOM" id="CLU_012341_1_0_11"/>
<feature type="coiled-coil region" evidence="7">
    <location>
        <begin position="672"/>
        <end position="715"/>
    </location>
</feature>
<name>A0A0A7I961_9BIFI</name>
<feature type="transmembrane region" description="Helical" evidence="8">
    <location>
        <begin position="282"/>
        <end position="306"/>
    </location>
</feature>
<feature type="domain" description="ABC3 transporter permease C-terminal" evidence="9">
    <location>
        <begin position="820"/>
        <end position="936"/>
    </location>
</feature>
<keyword evidence="3 8" id="KW-0812">Transmembrane</keyword>
<feature type="transmembrane region" description="Helical" evidence="8">
    <location>
        <begin position="372"/>
        <end position="395"/>
    </location>
</feature>
<reference evidence="11 12" key="1">
    <citation type="journal article" date="2015" name="Genome Announc.">
        <title>Bifidobacterium pseudolongum Strain PV8-2, Isolated from a Stool Sample of an Anemic Kenyan Infant.</title>
        <authorList>
            <person name="Vazquez-Gutierrez P."/>
            <person name="Lacroix C."/>
            <person name="Chassard C."/>
            <person name="Klumpp J."/>
            <person name="Stevens M.J."/>
            <person name="Jans C."/>
        </authorList>
    </citation>
    <scope>NUCLEOTIDE SEQUENCE [LARGE SCALE GENOMIC DNA]</scope>
    <source>
        <strain evidence="11 12">PV8-2</strain>
    </source>
</reference>
<accession>A0A0A7I961</accession>
<feature type="transmembrane region" description="Helical" evidence="8">
    <location>
        <begin position="869"/>
        <end position="895"/>
    </location>
</feature>
<dbReference type="PANTHER" id="PTHR30572">
    <property type="entry name" value="MEMBRANE COMPONENT OF TRANSPORTER-RELATED"/>
    <property type="match status" value="1"/>
</dbReference>
<evidence type="ECO:0000256" key="1">
    <source>
        <dbReference type="ARBA" id="ARBA00004651"/>
    </source>
</evidence>
<evidence type="ECO:0000256" key="7">
    <source>
        <dbReference type="SAM" id="Coils"/>
    </source>
</evidence>
<dbReference type="KEGG" id="bpsp:AH67_06275"/>
<comment type="similarity">
    <text evidence="6">Belongs to the ABC-4 integral membrane protein family.</text>
</comment>
<dbReference type="EMBL" id="CP007457">
    <property type="protein sequence ID" value="AIZ16561.1"/>
    <property type="molecule type" value="Genomic_DNA"/>
</dbReference>
<feature type="transmembrane region" description="Helical" evidence="8">
    <location>
        <begin position="515"/>
        <end position="535"/>
    </location>
</feature>
<evidence type="ECO:0000256" key="8">
    <source>
        <dbReference type="SAM" id="Phobius"/>
    </source>
</evidence>
<dbReference type="InterPro" id="IPR003838">
    <property type="entry name" value="ABC3_permease_C"/>
</dbReference>
<feature type="domain" description="MacB-like periplasmic core" evidence="10">
    <location>
        <begin position="17"/>
        <end position="196"/>
    </location>
</feature>
<evidence type="ECO:0000256" key="2">
    <source>
        <dbReference type="ARBA" id="ARBA00022475"/>
    </source>
</evidence>
<dbReference type="GO" id="GO:0005886">
    <property type="term" value="C:plasma membrane"/>
    <property type="evidence" value="ECO:0007669"/>
    <property type="project" value="UniProtKB-SubCell"/>
</dbReference>
<evidence type="ECO:0000259" key="10">
    <source>
        <dbReference type="Pfam" id="PF12704"/>
    </source>
</evidence>
<evidence type="ECO:0000256" key="5">
    <source>
        <dbReference type="ARBA" id="ARBA00023136"/>
    </source>
</evidence>
<feature type="domain" description="ABC3 transporter permease C-terminal" evidence="9">
    <location>
        <begin position="285"/>
        <end position="405"/>
    </location>
</feature>
<dbReference type="AlphaFoldDB" id="A0A0A7I961"/>
<feature type="transmembrane region" description="Helical" evidence="8">
    <location>
        <begin position="814"/>
        <end position="838"/>
    </location>
</feature>
<evidence type="ECO:0000313" key="12">
    <source>
        <dbReference type="Proteomes" id="UP000030636"/>
    </source>
</evidence>